<evidence type="ECO:0000313" key="3">
    <source>
        <dbReference type="Proteomes" id="UP000324748"/>
    </source>
</evidence>
<dbReference type="Proteomes" id="UP000324748">
    <property type="component" value="Unassembled WGS sequence"/>
</dbReference>
<evidence type="ECO:0000313" key="1">
    <source>
        <dbReference type="EMBL" id="KAA1084325.1"/>
    </source>
</evidence>
<dbReference type="Proteomes" id="UP000325313">
    <property type="component" value="Unassembled WGS sequence"/>
</dbReference>
<keyword evidence="3" id="KW-1185">Reference proteome</keyword>
<dbReference type="EMBL" id="VSWC01000118">
    <property type="protein sequence ID" value="KAA1084325.1"/>
    <property type="molecule type" value="Genomic_DNA"/>
</dbReference>
<dbReference type="EMBL" id="VDEP01000376">
    <property type="protein sequence ID" value="KAA1092289.1"/>
    <property type="molecule type" value="Genomic_DNA"/>
</dbReference>
<evidence type="ECO:0000313" key="2">
    <source>
        <dbReference type="EMBL" id="KAA1092289.1"/>
    </source>
</evidence>
<protein>
    <submittedName>
        <fullName evidence="2">Uncharacterized protein</fullName>
    </submittedName>
</protein>
<evidence type="ECO:0000313" key="4">
    <source>
        <dbReference type="Proteomes" id="UP000325313"/>
    </source>
</evidence>
<reference evidence="3 4" key="1">
    <citation type="submission" date="2019-05" db="EMBL/GenBank/DDBJ databases">
        <title>Emergence of the Ug99 lineage of the wheat stem rust pathogen through somatic hybridization.</title>
        <authorList>
            <person name="Li F."/>
            <person name="Upadhyaya N.M."/>
            <person name="Sperschneider J."/>
            <person name="Matny O."/>
            <person name="Nguyen-Phuc H."/>
            <person name="Mago R."/>
            <person name="Raley C."/>
            <person name="Miller M.E."/>
            <person name="Silverstein K.A.T."/>
            <person name="Henningsen E."/>
            <person name="Hirsch C.D."/>
            <person name="Visser B."/>
            <person name="Pretorius Z.A."/>
            <person name="Steffenson B.J."/>
            <person name="Schwessinger B."/>
            <person name="Dodds P.N."/>
            <person name="Figueroa M."/>
        </authorList>
    </citation>
    <scope>NUCLEOTIDE SEQUENCE [LARGE SCALE GENOMIC DNA]</scope>
    <source>
        <strain evidence="1">21-0</strain>
        <strain evidence="2 4">Ug99</strain>
    </source>
</reference>
<sequence length="52" mass="6064">MSGSSSITLFLRSSSLKNRPNSNRWTLIFDKTEYLENSHIPNPNHPMMPRFL</sequence>
<name>A0A5B0NWT9_PUCGR</name>
<proteinExistence type="predicted"/>
<dbReference type="AlphaFoldDB" id="A0A5B0NWT9"/>
<organism evidence="2 4">
    <name type="scientific">Puccinia graminis f. sp. tritici</name>
    <dbReference type="NCBI Taxonomy" id="56615"/>
    <lineage>
        <taxon>Eukaryota</taxon>
        <taxon>Fungi</taxon>
        <taxon>Dikarya</taxon>
        <taxon>Basidiomycota</taxon>
        <taxon>Pucciniomycotina</taxon>
        <taxon>Pucciniomycetes</taxon>
        <taxon>Pucciniales</taxon>
        <taxon>Pucciniaceae</taxon>
        <taxon>Puccinia</taxon>
    </lineage>
</organism>
<accession>A0A5B0NWT9</accession>
<gene>
    <name evidence="1" type="ORF">PGT21_024493</name>
    <name evidence="2" type="ORF">PGTUg99_014723</name>
</gene>
<comment type="caution">
    <text evidence="2">The sequence shown here is derived from an EMBL/GenBank/DDBJ whole genome shotgun (WGS) entry which is preliminary data.</text>
</comment>